<comment type="caution">
    <text evidence="8">The sequence shown here is derived from an EMBL/GenBank/DDBJ whole genome shotgun (WGS) entry which is preliminary data.</text>
</comment>
<feature type="transmembrane region" description="Helical" evidence="5">
    <location>
        <begin position="470"/>
        <end position="489"/>
    </location>
</feature>
<accession>A0ABW6M2T4</accession>
<dbReference type="RefSeq" id="WP_388105540.1">
    <property type="nucleotide sequence ID" value="NZ_JBIAHM010000004.1"/>
</dbReference>
<keyword evidence="4" id="KW-0572">Peptidoglycan-anchor</keyword>
<evidence type="ECO:0000256" key="6">
    <source>
        <dbReference type="SAM" id="SignalP"/>
    </source>
</evidence>
<dbReference type="PROSITE" id="PS50847">
    <property type="entry name" value="GRAM_POS_ANCHORING"/>
    <property type="match status" value="1"/>
</dbReference>
<keyword evidence="1" id="KW-0134">Cell wall</keyword>
<protein>
    <submittedName>
        <fullName evidence="8">LPXTG cell wall anchor domain-containing protein</fullName>
    </submittedName>
</protein>
<gene>
    <name evidence="8" type="ORF">ACFYNQ_13285</name>
</gene>
<keyword evidence="5" id="KW-0472">Membrane</keyword>
<organism evidence="8 9">
    <name type="scientific">Streptomyces hokutonensis</name>
    <dbReference type="NCBI Taxonomy" id="1306990"/>
    <lineage>
        <taxon>Bacteria</taxon>
        <taxon>Bacillati</taxon>
        <taxon>Actinomycetota</taxon>
        <taxon>Actinomycetes</taxon>
        <taxon>Kitasatosporales</taxon>
        <taxon>Streptomycetaceae</taxon>
        <taxon>Streptomyces</taxon>
    </lineage>
</organism>
<evidence type="ECO:0000256" key="1">
    <source>
        <dbReference type="ARBA" id="ARBA00022512"/>
    </source>
</evidence>
<dbReference type="InterPro" id="IPR019931">
    <property type="entry name" value="LPXTG_anchor"/>
</dbReference>
<keyword evidence="5" id="KW-1133">Transmembrane helix</keyword>
<dbReference type="NCBIfam" id="TIGR01167">
    <property type="entry name" value="LPXTG_anchor"/>
    <property type="match status" value="1"/>
</dbReference>
<keyword evidence="5" id="KW-0812">Transmembrane</keyword>
<evidence type="ECO:0000256" key="3">
    <source>
        <dbReference type="ARBA" id="ARBA00022729"/>
    </source>
</evidence>
<feature type="domain" description="Gram-positive cocci surface proteins LPxTG" evidence="7">
    <location>
        <begin position="461"/>
        <end position="496"/>
    </location>
</feature>
<reference evidence="8 9" key="1">
    <citation type="submission" date="2024-10" db="EMBL/GenBank/DDBJ databases">
        <title>The Natural Products Discovery Center: Release of the First 8490 Sequenced Strains for Exploring Actinobacteria Biosynthetic Diversity.</title>
        <authorList>
            <person name="Kalkreuter E."/>
            <person name="Kautsar S.A."/>
            <person name="Yang D."/>
            <person name="Bader C.D."/>
            <person name="Teijaro C.N."/>
            <person name="Fluegel L."/>
            <person name="Davis C.M."/>
            <person name="Simpson J.R."/>
            <person name="Lauterbach L."/>
            <person name="Steele A.D."/>
            <person name="Gui C."/>
            <person name="Meng S."/>
            <person name="Li G."/>
            <person name="Viehrig K."/>
            <person name="Ye F."/>
            <person name="Su P."/>
            <person name="Kiefer A.F."/>
            <person name="Nichols A."/>
            <person name="Cepeda A.J."/>
            <person name="Yan W."/>
            <person name="Fan B."/>
            <person name="Jiang Y."/>
            <person name="Adhikari A."/>
            <person name="Zheng C.-J."/>
            <person name="Schuster L."/>
            <person name="Cowan T.M."/>
            <person name="Smanski M.J."/>
            <person name="Chevrette M.G."/>
            <person name="De Carvalho L.P.S."/>
            <person name="Shen B."/>
        </authorList>
    </citation>
    <scope>NUCLEOTIDE SEQUENCE [LARGE SCALE GENOMIC DNA]</scope>
    <source>
        <strain evidence="8 9">NPDC006488</strain>
    </source>
</reference>
<evidence type="ECO:0000256" key="5">
    <source>
        <dbReference type="SAM" id="Phobius"/>
    </source>
</evidence>
<keyword evidence="2" id="KW-0964">Secreted</keyword>
<evidence type="ECO:0000256" key="4">
    <source>
        <dbReference type="ARBA" id="ARBA00023088"/>
    </source>
</evidence>
<dbReference type="Proteomes" id="UP001601303">
    <property type="component" value="Unassembled WGS sequence"/>
</dbReference>
<evidence type="ECO:0000256" key="2">
    <source>
        <dbReference type="ARBA" id="ARBA00022525"/>
    </source>
</evidence>
<feature type="chain" id="PRO_5046323464" evidence="6">
    <location>
        <begin position="24"/>
        <end position="496"/>
    </location>
</feature>
<evidence type="ECO:0000313" key="8">
    <source>
        <dbReference type="EMBL" id="MFE9599542.1"/>
    </source>
</evidence>
<evidence type="ECO:0000259" key="7">
    <source>
        <dbReference type="PROSITE" id="PS50847"/>
    </source>
</evidence>
<sequence length="496" mass="50922">MALHRTVPAALALVLATGPAAMAADPSPLPTGIRGSIEADEQIDVGSAAQSVHVVWAFSNSTGDAPVPPRQTFVVDGRGLAGIARIAVADPRCTAQGQVFTCVNKDISQLMNLDFTVQADTGAALGATGTIKYTVSDGHDPGATARTKVVVGVPKLVVGKVPAMTHVGTGSRIDLPLRLRNTGDLATDRRIVLRWESAGGLDFDRKFSNCGYSVGSDLVAPDGRTSVTCVFTAPVAAGATVELSSPLTATVGEHVMTSVTDYWAEFLKPGDQPVMGTEPGTGPALTLVPASGAGAGFERGAQGRVGVFADNSADLAATATAKPGPGAHEWTLALNVVDHGPASVYGTDDESVAVVDVVLPEHTVATDYRHAESEDSVHGPCLLWDGDTGTAPFEAGHRRYVCTVPYGIAAGGSQEFGLSVKTDKDYDGAKGTATVRPGPAGIPLHDPRASNDSVTFTFGTLAATGTDRTALVATAAAGAALLGGTLLVLRRRRRSR</sequence>
<dbReference type="EMBL" id="JBIAHM010000004">
    <property type="protein sequence ID" value="MFE9599542.1"/>
    <property type="molecule type" value="Genomic_DNA"/>
</dbReference>
<keyword evidence="3 6" id="KW-0732">Signal</keyword>
<keyword evidence="9" id="KW-1185">Reference proteome</keyword>
<evidence type="ECO:0000313" key="9">
    <source>
        <dbReference type="Proteomes" id="UP001601303"/>
    </source>
</evidence>
<feature type="signal peptide" evidence="6">
    <location>
        <begin position="1"/>
        <end position="23"/>
    </location>
</feature>
<proteinExistence type="predicted"/>
<name>A0ABW6M2T4_9ACTN</name>